<dbReference type="EMBL" id="CM045758">
    <property type="protein sequence ID" value="KAI8032939.1"/>
    <property type="molecule type" value="Genomic_DNA"/>
</dbReference>
<evidence type="ECO:0000313" key="2">
    <source>
        <dbReference type="Proteomes" id="UP001060215"/>
    </source>
</evidence>
<sequence length="605" mass="67681">MFWHALRRAGLCRGVQIQASEVFKNLAWTVGHTGSDLLQGRMLSWSAVKPQKRSHVVLLLALGCGLVWSTSGLFCLSVLLCHRILASAEELVCSIWTAGHVGSVLPWIAWSAVVPKKRKKSYSALQCCSEINCGSPAISLLGAYFKLKVSLQRGKNLPPGSLGFPFVGETLSFLKAQKQDTTVQWIADRITKYGSVFKTSLIGSKAIVITGQAGNKLVFSGVDNGFVSNLPQSSSSIFGKHSIFEVTGSRHKLIRGAMMTFLKPESLQSFVGEMDSLVKQQLFQELNGKDSTHGVILMKRITFKVTCSLLFGLPEGKEKDALFADFIVAVKGTWAILLDLPGTAFGKAMQARRQICKLFSQLISRKRREMEEGKVRPDDNMVSTFVALRDENGELLPEEEIIDNFVTLMMASHDTTTIVLSMFLRLLARDAEVRSKVLEEQKQALKAREENGGKLGWSDVQMMKYTWRVSQELMRMTPPIFGNFKRTSTDISFGGFHIPRDWQIMWVTSPTHMDEKIFSEPEKFDPSRFENPRSIPPYAYIPFGAGHRICPGADFARIEVLLLVHHLVTNYEWAEMIPHEPIIREPLPYPAMGLPLKLKPKKICA</sequence>
<comment type="caution">
    <text evidence="1">The sequence shown here is derived from an EMBL/GenBank/DDBJ whole genome shotgun (WGS) entry which is preliminary data.</text>
</comment>
<gene>
    <name evidence="1" type="ORF">LOK49_LG01G01082</name>
</gene>
<evidence type="ECO:0000313" key="1">
    <source>
        <dbReference type="EMBL" id="KAI8032939.1"/>
    </source>
</evidence>
<name>A0ACC0J4W0_9ERIC</name>
<dbReference type="Proteomes" id="UP001060215">
    <property type="component" value="Chromosome 1"/>
</dbReference>
<accession>A0ACC0J4W0</accession>
<proteinExistence type="predicted"/>
<organism evidence="1 2">
    <name type="scientific">Camellia lanceoleosa</name>
    <dbReference type="NCBI Taxonomy" id="1840588"/>
    <lineage>
        <taxon>Eukaryota</taxon>
        <taxon>Viridiplantae</taxon>
        <taxon>Streptophyta</taxon>
        <taxon>Embryophyta</taxon>
        <taxon>Tracheophyta</taxon>
        <taxon>Spermatophyta</taxon>
        <taxon>Magnoliopsida</taxon>
        <taxon>eudicotyledons</taxon>
        <taxon>Gunneridae</taxon>
        <taxon>Pentapetalae</taxon>
        <taxon>asterids</taxon>
        <taxon>Ericales</taxon>
        <taxon>Theaceae</taxon>
        <taxon>Camellia</taxon>
    </lineage>
</organism>
<reference evidence="1 2" key="1">
    <citation type="journal article" date="2022" name="Plant J.">
        <title>Chromosome-level genome of Camellia lanceoleosa provides a valuable resource for understanding genome evolution and self-incompatibility.</title>
        <authorList>
            <person name="Gong W."/>
            <person name="Xiao S."/>
            <person name="Wang L."/>
            <person name="Liao Z."/>
            <person name="Chang Y."/>
            <person name="Mo W."/>
            <person name="Hu G."/>
            <person name="Li W."/>
            <person name="Zhao G."/>
            <person name="Zhu H."/>
            <person name="Hu X."/>
            <person name="Ji K."/>
            <person name="Xiang X."/>
            <person name="Song Q."/>
            <person name="Yuan D."/>
            <person name="Jin S."/>
            <person name="Zhang L."/>
        </authorList>
    </citation>
    <scope>NUCLEOTIDE SEQUENCE [LARGE SCALE GENOMIC DNA]</scope>
    <source>
        <strain evidence="1">SQ_2022a</strain>
    </source>
</reference>
<protein>
    <submittedName>
        <fullName evidence="1">Cytochrome P450 716B1</fullName>
    </submittedName>
</protein>
<keyword evidence="2" id="KW-1185">Reference proteome</keyword>